<evidence type="ECO:0000313" key="4">
    <source>
        <dbReference type="Proteomes" id="UP000295627"/>
    </source>
</evidence>
<organism evidence="3 4">
    <name type="scientific">Mycobacteroides franklinii</name>
    <dbReference type="NCBI Taxonomy" id="948102"/>
    <lineage>
        <taxon>Bacteria</taxon>
        <taxon>Bacillati</taxon>
        <taxon>Actinomycetota</taxon>
        <taxon>Actinomycetes</taxon>
        <taxon>Mycobacteriales</taxon>
        <taxon>Mycobacteriaceae</taxon>
        <taxon>Mycobacteroides</taxon>
    </lineage>
</organism>
<evidence type="ECO:0000313" key="3">
    <source>
        <dbReference type="EMBL" id="TDH20609.1"/>
    </source>
</evidence>
<comment type="caution">
    <text evidence="3">The sequence shown here is derived from an EMBL/GenBank/DDBJ whole genome shotgun (WGS) entry which is preliminary data.</text>
</comment>
<feature type="domain" description="DUF4333" evidence="2">
    <location>
        <begin position="45"/>
        <end position="107"/>
    </location>
</feature>
<dbReference type="Proteomes" id="UP000295627">
    <property type="component" value="Unassembled WGS sequence"/>
</dbReference>
<feature type="chain" id="PRO_5020550946" evidence="1">
    <location>
        <begin position="24"/>
        <end position="123"/>
    </location>
</feature>
<dbReference type="InterPro" id="IPR025637">
    <property type="entry name" value="DUF4333"/>
</dbReference>
<proteinExistence type="predicted"/>
<reference evidence="3 4" key="1">
    <citation type="journal article" date="2019" name="Sci. Rep.">
        <title>Extended insight into the Mycobacterium chelonae-abscessus complex through whole genome sequencing of Mycobacterium salmoniphilum outbreak and Mycobacterium salmoniphilum-like strains.</title>
        <authorList>
            <person name="Behra P.R.K."/>
            <person name="Das S."/>
            <person name="Pettersson B.M.F."/>
            <person name="Shirreff L."/>
            <person name="DuCote T."/>
            <person name="Jacobsson K.G."/>
            <person name="Ennis D.G."/>
            <person name="Kirsebom L.A."/>
        </authorList>
    </citation>
    <scope>NUCLEOTIDE SEQUENCE [LARGE SCALE GENOMIC DNA]</scope>
    <source>
        <strain evidence="3 4">DSM 45524</strain>
    </source>
</reference>
<gene>
    <name evidence="3" type="ORF">EJ571_17560</name>
</gene>
<keyword evidence="1" id="KW-0732">Signal</keyword>
<protein>
    <submittedName>
        <fullName evidence="3">DUF4333 domain-containing protein</fullName>
    </submittedName>
</protein>
<dbReference type="EMBL" id="RXLR01000017">
    <property type="protein sequence ID" value="TDH20609.1"/>
    <property type="molecule type" value="Genomic_DNA"/>
</dbReference>
<evidence type="ECO:0000256" key="1">
    <source>
        <dbReference type="SAM" id="SignalP"/>
    </source>
</evidence>
<sequence>MAATLILAALIASGCSVTSTWHAGTITPETTANSSVGTPPISSVRQVPKEQAAKIAAQRLDAQFGGKVDSVICDGPLDATVGATQRCVMSEAGQKAGLTLTVTKVEGDKVDFRVKVDDQPLPE</sequence>
<dbReference type="RefSeq" id="WP_078335577.1">
    <property type="nucleotide sequence ID" value="NZ_MAFQ01000011.1"/>
</dbReference>
<accession>A0A4R5P9M0</accession>
<dbReference type="Pfam" id="PF14230">
    <property type="entry name" value="DUF4333"/>
    <property type="match status" value="1"/>
</dbReference>
<feature type="signal peptide" evidence="1">
    <location>
        <begin position="1"/>
        <end position="23"/>
    </location>
</feature>
<dbReference type="AlphaFoldDB" id="A0A4R5P9M0"/>
<evidence type="ECO:0000259" key="2">
    <source>
        <dbReference type="Pfam" id="PF14230"/>
    </source>
</evidence>
<name>A0A4R5P9M0_9MYCO</name>